<evidence type="ECO:0000313" key="2">
    <source>
        <dbReference type="EMBL" id="WQG88601.1"/>
    </source>
</evidence>
<dbReference type="InterPro" id="IPR008257">
    <property type="entry name" value="Pept_M19"/>
</dbReference>
<dbReference type="PANTHER" id="PTHR10443:SF12">
    <property type="entry name" value="DIPEPTIDASE"/>
    <property type="match status" value="1"/>
</dbReference>
<dbReference type="SUPFAM" id="SSF51556">
    <property type="entry name" value="Metallo-dependent hydrolases"/>
    <property type="match status" value="1"/>
</dbReference>
<keyword evidence="2" id="KW-0378">Hydrolase</keyword>
<dbReference type="OrthoDB" id="9804920at2"/>
<keyword evidence="4" id="KW-1185">Reference proteome</keyword>
<gene>
    <name evidence="1" type="ORF">SAMN05661012_01840</name>
    <name evidence="2" type="ORF">SR876_27120</name>
</gene>
<dbReference type="EMBL" id="CP140154">
    <property type="protein sequence ID" value="WQG88601.1"/>
    <property type="molecule type" value="Genomic_DNA"/>
</dbReference>
<dbReference type="EC" id="3.4.13.-" evidence="2"/>
<dbReference type="Pfam" id="PF01244">
    <property type="entry name" value="Peptidase_M19"/>
    <property type="match status" value="1"/>
</dbReference>
<organism evidence="1 3">
    <name type="scientific">Chitinophaga sancti</name>
    <dbReference type="NCBI Taxonomy" id="1004"/>
    <lineage>
        <taxon>Bacteria</taxon>
        <taxon>Pseudomonadati</taxon>
        <taxon>Bacteroidota</taxon>
        <taxon>Chitinophagia</taxon>
        <taxon>Chitinophagales</taxon>
        <taxon>Chitinophagaceae</taxon>
        <taxon>Chitinophaga</taxon>
    </lineage>
</organism>
<dbReference type="AlphaFoldDB" id="A0A1K1PFQ6"/>
<dbReference type="Proteomes" id="UP000183788">
    <property type="component" value="Unassembled WGS sequence"/>
</dbReference>
<reference evidence="1 3" key="1">
    <citation type="submission" date="2016-11" db="EMBL/GenBank/DDBJ databases">
        <authorList>
            <person name="Jaros S."/>
            <person name="Januszkiewicz K."/>
            <person name="Wedrychowicz H."/>
        </authorList>
    </citation>
    <scope>NUCLEOTIDE SEQUENCE [LARGE SCALE GENOMIC DNA]</scope>
    <source>
        <strain evidence="1 3">DSM 784</strain>
    </source>
</reference>
<dbReference type="STRING" id="1004.SAMN05661012_01840"/>
<evidence type="ECO:0000313" key="1">
    <source>
        <dbReference type="EMBL" id="SFW45510.1"/>
    </source>
</evidence>
<keyword evidence="2" id="KW-0645">Protease</keyword>
<protein>
    <submittedName>
        <fullName evidence="1">Membrane dipeptidase</fullName>
        <ecNumber evidence="2">3.4.13.-</ecNumber>
    </submittedName>
</protein>
<dbReference type="Proteomes" id="UP001326715">
    <property type="component" value="Chromosome"/>
</dbReference>
<dbReference type="Gene3D" id="3.20.20.140">
    <property type="entry name" value="Metal-dependent hydrolases"/>
    <property type="match status" value="1"/>
</dbReference>
<proteinExistence type="predicted"/>
<name>A0A1K1PFQ6_9BACT</name>
<accession>A0A1K1PFQ6</accession>
<evidence type="ECO:0000313" key="4">
    <source>
        <dbReference type="Proteomes" id="UP001326715"/>
    </source>
</evidence>
<dbReference type="PANTHER" id="PTHR10443">
    <property type="entry name" value="MICROSOMAL DIPEPTIDASE"/>
    <property type="match status" value="1"/>
</dbReference>
<dbReference type="PROSITE" id="PS51365">
    <property type="entry name" value="RENAL_DIPEPTIDASE_2"/>
    <property type="match status" value="1"/>
</dbReference>
<keyword evidence="2" id="KW-0224">Dipeptidase</keyword>
<dbReference type="GO" id="GO:0070573">
    <property type="term" value="F:metallodipeptidase activity"/>
    <property type="evidence" value="ECO:0007669"/>
    <property type="project" value="InterPro"/>
</dbReference>
<reference evidence="2 4" key="2">
    <citation type="submission" date="2023-11" db="EMBL/GenBank/DDBJ databases">
        <title>MicrobeMod: A computational toolkit for identifying prokaryotic methylation and restriction-modification with nanopore sequencing.</title>
        <authorList>
            <person name="Crits-Christoph A."/>
            <person name="Kang S.C."/>
            <person name="Lee H."/>
            <person name="Ostrov N."/>
        </authorList>
    </citation>
    <scope>NUCLEOTIDE SEQUENCE [LARGE SCALE GENOMIC DNA]</scope>
    <source>
        <strain evidence="2 4">ATCC 23090</strain>
    </source>
</reference>
<dbReference type="EMBL" id="FPIZ01000005">
    <property type="protein sequence ID" value="SFW45510.1"/>
    <property type="molecule type" value="Genomic_DNA"/>
</dbReference>
<sequence>MFAIDAHLDLSMNAMEWNRNLRLPVNDIRKREEGLTDKPDRAKGVVSFPELRKGNIGLVVGTQIARFVAPDNPLPGWFSPEQAWAQTQGQLAWYKAMEAAGELTSITDLASLEKHLAYWNDGQPTENKAIGYILSLEGADSIVDISYLETAYNNGLRAVGPAHYGPGRYAQGTDATGYMGEKGRALLKEMERLNIILDATHLCDDSFWEAMEHFNGHVWASHNNVRKLVNHNRQFSDGMILELVKRGAVIGGAMDAWMMVPGWVRGVSDPKGMDCNLEKLVDHMDYICQLAGNALHVGIGSDLDGAFGKEQSPYDLETIADVQKLPALFKKRGYSDEDVENIMHGNWLRFLRKAWRK</sequence>
<dbReference type="RefSeq" id="WP_072359180.1">
    <property type="nucleotide sequence ID" value="NZ_CBHWAX010000012.1"/>
</dbReference>
<dbReference type="GO" id="GO:0006508">
    <property type="term" value="P:proteolysis"/>
    <property type="evidence" value="ECO:0007669"/>
    <property type="project" value="InterPro"/>
</dbReference>
<dbReference type="InterPro" id="IPR032466">
    <property type="entry name" value="Metal_Hydrolase"/>
</dbReference>
<evidence type="ECO:0000313" key="3">
    <source>
        <dbReference type="Proteomes" id="UP000183788"/>
    </source>
</evidence>